<dbReference type="Proteomes" id="UP001177295">
    <property type="component" value="Chromosome"/>
</dbReference>
<gene>
    <name evidence="1" type="ORF">SEML1_0818</name>
</gene>
<accession>A0ABY8WY26</accession>
<name>A0ABY8WY26_9BACT</name>
<proteinExistence type="predicted"/>
<reference evidence="1 2" key="1">
    <citation type="journal article" date="2023" name="Cell">
        <title>Genetic manipulation of Patescibacteria provides mechanistic insights into microbial dark matter and the epibiotic lifestyle.</title>
        <authorList>
            <person name="Wang Y."/>
            <person name="Gallagher L.A."/>
            <person name="Andrade P.A."/>
            <person name="Liu A."/>
            <person name="Humphreys I.R."/>
            <person name="Turkarslan S."/>
            <person name="Cutler K.J."/>
            <person name="Arrieta-Ortiz M.L."/>
            <person name="Li Y."/>
            <person name="Radey M.C."/>
            <person name="McLean J.S."/>
            <person name="Cong Q."/>
            <person name="Baker D."/>
            <person name="Baliga N.S."/>
            <person name="Peterson S.B."/>
            <person name="Mougous J.D."/>
        </authorList>
    </citation>
    <scope>NUCLEOTIDE SEQUENCE [LARGE SCALE GENOMIC DNA]</scope>
    <source>
        <strain evidence="1 2">ML1</strain>
    </source>
</reference>
<sequence>MDVVFSVDKQAAFYYWLQIVAGWDDSSAVDAKSLAYYTGQIHSMLSQEQRKALHDVKCILQHNANPRQLLAELYAGNIRSHDAQIIAERTLSCMPLFEAFVWRDAQKTVLRWRDLLQAYDFARTNELLMNIKTFLASTFDLHTTLTVYILPNIPGAGVIGHRISGTNFILLRPYIEYRRSAIANVVTVVLHEYIHAIESCSTHSRALMKQSYETCIAANHIRPPHGFTWKSMYIEALVYCFANNITGGYARTVVSGKLLPRIEEFQRGFHRLRAKGAATTNDVIAWAGLCITDMVAQYIDEGKVIDVKIVNYIGRVYQDMYKIV</sequence>
<evidence type="ECO:0000313" key="2">
    <source>
        <dbReference type="Proteomes" id="UP001177295"/>
    </source>
</evidence>
<dbReference type="RefSeq" id="WP_376753942.1">
    <property type="nucleotide sequence ID" value="NZ_CP124550.1"/>
</dbReference>
<dbReference type="EMBL" id="CP124550">
    <property type="protein sequence ID" value="WIO46415.1"/>
    <property type="molecule type" value="Genomic_DNA"/>
</dbReference>
<evidence type="ECO:0000313" key="1">
    <source>
        <dbReference type="EMBL" id="WIO46415.1"/>
    </source>
</evidence>
<organism evidence="1 2">
    <name type="scientific">Candidatus Southlakia epibionticum</name>
    <dbReference type="NCBI Taxonomy" id="3043284"/>
    <lineage>
        <taxon>Bacteria</taxon>
        <taxon>Candidatus Saccharimonadota</taxon>
        <taxon>Candidatus Saccharimonadia</taxon>
        <taxon>Candidatus Saccharimonadales</taxon>
        <taxon>Candidatus Saccharimonadaceae</taxon>
        <taxon>Candidatus Southlakia</taxon>
    </lineage>
</organism>
<protein>
    <submittedName>
        <fullName evidence="1">DUF2268 domain-containing protein</fullName>
    </submittedName>
</protein>
<keyword evidence="2" id="KW-1185">Reference proteome</keyword>